<reference evidence="1 2" key="1">
    <citation type="journal article" date="2019" name="Sci. Rep.">
        <title>Orb-weaving spider Araneus ventricosus genome elucidates the spidroin gene catalogue.</title>
        <authorList>
            <person name="Kono N."/>
            <person name="Nakamura H."/>
            <person name="Ohtoshi R."/>
            <person name="Moran D.A.P."/>
            <person name="Shinohara A."/>
            <person name="Yoshida Y."/>
            <person name="Fujiwara M."/>
            <person name="Mori M."/>
            <person name="Tomita M."/>
            <person name="Arakawa K."/>
        </authorList>
    </citation>
    <scope>NUCLEOTIDE SEQUENCE [LARGE SCALE GENOMIC DNA]</scope>
</reference>
<sequence>MAAEPSRRGPKSTGLIVRPQAVSDKSYVESVVGFIHEVVPQ</sequence>
<organism evidence="1 2">
    <name type="scientific">Araneus ventricosus</name>
    <name type="common">Orbweaver spider</name>
    <name type="synonym">Epeira ventricosa</name>
    <dbReference type="NCBI Taxonomy" id="182803"/>
    <lineage>
        <taxon>Eukaryota</taxon>
        <taxon>Metazoa</taxon>
        <taxon>Ecdysozoa</taxon>
        <taxon>Arthropoda</taxon>
        <taxon>Chelicerata</taxon>
        <taxon>Arachnida</taxon>
        <taxon>Araneae</taxon>
        <taxon>Araneomorphae</taxon>
        <taxon>Entelegynae</taxon>
        <taxon>Araneoidea</taxon>
        <taxon>Araneidae</taxon>
        <taxon>Araneus</taxon>
    </lineage>
</organism>
<dbReference type="OrthoDB" id="25778at2759"/>
<evidence type="ECO:0000313" key="1">
    <source>
        <dbReference type="EMBL" id="GBO44743.1"/>
    </source>
</evidence>
<dbReference type="EMBL" id="BGPR01071599">
    <property type="protein sequence ID" value="GBO44743.1"/>
    <property type="molecule type" value="Genomic_DNA"/>
</dbReference>
<keyword evidence="2" id="KW-1185">Reference proteome</keyword>
<name>A0A4Y2X5E8_ARAVE</name>
<proteinExistence type="predicted"/>
<accession>A0A4Y2X5E8</accession>
<gene>
    <name evidence="1" type="ORF">AVEN_150589_1</name>
</gene>
<comment type="caution">
    <text evidence="1">The sequence shown here is derived from an EMBL/GenBank/DDBJ whole genome shotgun (WGS) entry which is preliminary data.</text>
</comment>
<evidence type="ECO:0000313" key="2">
    <source>
        <dbReference type="Proteomes" id="UP000499080"/>
    </source>
</evidence>
<feature type="non-terminal residue" evidence="1">
    <location>
        <position position="41"/>
    </location>
</feature>
<dbReference type="Proteomes" id="UP000499080">
    <property type="component" value="Unassembled WGS sequence"/>
</dbReference>
<protein>
    <submittedName>
        <fullName evidence="1">Uncharacterized protein</fullName>
    </submittedName>
</protein>
<dbReference type="AlphaFoldDB" id="A0A4Y2X5E8"/>